<dbReference type="EMBL" id="CAWUPB010001178">
    <property type="protein sequence ID" value="CAK7349848.1"/>
    <property type="molecule type" value="Genomic_DNA"/>
</dbReference>
<accession>A0AAV1SHV0</accession>
<reference evidence="1 2" key="1">
    <citation type="submission" date="2024-01" db="EMBL/GenBank/DDBJ databases">
        <authorList>
            <person name="Waweru B."/>
        </authorList>
    </citation>
    <scope>NUCLEOTIDE SEQUENCE [LARGE SCALE GENOMIC DNA]</scope>
</reference>
<keyword evidence="2" id="KW-1185">Reference proteome</keyword>
<evidence type="ECO:0000313" key="1">
    <source>
        <dbReference type="EMBL" id="CAK7349848.1"/>
    </source>
</evidence>
<gene>
    <name evidence="1" type="ORF">DCAF_LOCUS22570</name>
</gene>
<sequence length="67" mass="7515">MDRVVDYGNPDSSTGKDGLDPGIISFSMCRKTKLVMDRPMKREITKLSPSMLVLNLEVDNLQQDINS</sequence>
<organism evidence="1 2">
    <name type="scientific">Dovyalis caffra</name>
    <dbReference type="NCBI Taxonomy" id="77055"/>
    <lineage>
        <taxon>Eukaryota</taxon>
        <taxon>Viridiplantae</taxon>
        <taxon>Streptophyta</taxon>
        <taxon>Embryophyta</taxon>
        <taxon>Tracheophyta</taxon>
        <taxon>Spermatophyta</taxon>
        <taxon>Magnoliopsida</taxon>
        <taxon>eudicotyledons</taxon>
        <taxon>Gunneridae</taxon>
        <taxon>Pentapetalae</taxon>
        <taxon>rosids</taxon>
        <taxon>fabids</taxon>
        <taxon>Malpighiales</taxon>
        <taxon>Salicaceae</taxon>
        <taxon>Flacourtieae</taxon>
        <taxon>Dovyalis</taxon>
    </lineage>
</organism>
<protein>
    <submittedName>
        <fullName evidence="1">Uncharacterized protein</fullName>
    </submittedName>
</protein>
<evidence type="ECO:0000313" key="2">
    <source>
        <dbReference type="Proteomes" id="UP001314170"/>
    </source>
</evidence>
<name>A0AAV1SHV0_9ROSI</name>
<proteinExistence type="predicted"/>
<comment type="caution">
    <text evidence="1">The sequence shown here is derived from an EMBL/GenBank/DDBJ whole genome shotgun (WGS) entry which is preliminary data.</text>
</comment>
<dbReference type="AlphaFoldDB" id="A0AAV1SHV0"/>
<dbReference type="Proteomes" id="UP001314170">
    <property type="component" value="Unassembled WGS sequence"/>
</dbReference>